<protein>
    <submittedName>
        <fullName evidence="1">Uncharacterized protein</fullName>
    </submittedName>
</protein>
<evidence type="ECO:0000313" key="1">
    <source>
        <dbReference type="EMBL" id="KAH3679694.1"/>
    </source>
</evidence>
<dbReference type="EMBL" id="JAEUBG010004878">
    <property type="protein sequence ID" value="KAH3679694.1"/>
    <property type="molecule type" value="Genomic_DNA"/>
</dbReference>
<dbReference type="AlphaFoldDB" id="A0A9P8PYQ4"/>
<proteinExistence type="predicted"/>
<reference evidence="1" key="2">
    <citation type="submission" date="2021-01" db="EMBL/GenBank/DDBJ databases">
        <authorList>
            <person name="Schikora-Tamarit M.A."/>
        </authorList>
    </citation>
    <scope>NUCLEOTIDE SEQUENCE</scope>
    <source>
        <strain evidence="1">CBS2887</strain>
    </source>
</reference>
<organism evidence="1 2">
    <name type="scientific">Wickerhamomyces pijperi</name>
    <name type="common">Yeast</name>
    <name type="synonym">Pichia pijperi</name>
    <dbReference type="NCBI Taxonomy" id="599730"/>
    <lineage>
        <taxon>Eukaryota</taxon>
        <taxon>Fungi</taxon>
        <taxon>Dikarya</taxon>
        <taxon>Ascomycota</taxon>
        <taxon>Saccharomycotina</taxon>
        <taxon>Saccharomycetes</taxon>
        <taxon>Phaffomycetales</taxon>
        <taxon>Wickerhamomycetaceae</taxon>
        <taxon>Wickerhamomyces</taxon>
    </lineage>
</organism>
<evidence type="ECO:0000313" key="2">
    <source>
        <dbReference type="Proteomes" id="UP000774326"/>
    </source>
</evidence>
<keyword evidence="2" id="KW-1185">Reference proteome</keyword>
<name>A0A9P8PYQ4_WICPI</name>
<gene>
    <name evidence="1" type="ORF">WICPIJ_008570</name>
</gene>
<comment type="caution">
    <text evidence="1">The sequence shown here is derived from an EMBL/GenBank/DDBJ whole genome shotgun (WGS) entry which is preliminary data.</text>
</comment>
<accession>A0A9P8PYQ4</accession>
<reference evidence="1" key="1">
    <citation type="journal article" date="2021" name="Open Biol.">
        <title>Shared evolutionary footprints suggest mitochondrial oxidative damage underlies multiple complex I losses in fungi.</title>
        <authorList>
            <person name="Schikora-Tamarit M.A."/>
            <person name="Marcet-Houben M."/>
            <person name="Nosek J."/>
            <person name="Gabaldon T."/>
        </authorList>
    </citation>
    <scope>NUCLEOTIDE SEQUENCE</scope>
    <source>
        <strain evidence="1">CBS2887</strain>
    </source>
</reference>
<dbReference type="Proteomes" id="UP000774326">
    <property type="component" value="Unassembled WGS sequence"/>
</dbReference>
<sequence length="92" mass="9505">MAIEIKTPKNTTLLKKSTTALRSTNGFLNTAADISPSSTSSDCSAAMAASLVSSSDSNTWLMILAASSASSNIWCSVDWISSCNLAMSSSFG</sequence>